<dbReference type="EMBL" id="GG662716">
    <property type="protein sequence ID" value="EAR94271.2"/>
    <property type="molecule type" value="Genomic_DNA"/>
</dbReference>
<feature type="transmembrane region" description="Helical" evidence="1">
    <location>
        <begin position="344"/>
        <end position="361"/>
    </location>
</feature>
<feature type="transmembrane region" description="Helical" evidence="1">
    <location>
        <begin position="431"/>
        <end position="454"/>
    </location>
</feature>
<name>Q23CK9_TETTS</name>
<evidence type="ECO:0000256" key="1">
    <source>
        <dbReference type="SAM" id="Phobius"/>
    </source>
</evidence>
<dbReference type="InterPro" id="IPR011992">
    <property type="entry name" value="EF-hand-dom_pair"/>
</dbReference>
<protein>
    <submittedName>
        <fullName evidence="2">Transmembrane protein, putative</fullName>
    </submittedName>
</protein>
<evidence type="ECO:0000313" key="2">
    <source>
        <dbReference type="EMBL" id="EAR94271.2"/>
    </source>
</evidence>
<keyword evidence="1 2" id="KW-0812">Transmembrane</keyword>
<dbReference type="RefSeq" id="XP_001014516.2">
    <property type="nucleotide sequence ID" value="XM_001014516.3"/>
</dbReference>
<organism evidence="2 3">
    <name type="scientific">Tetrahymena thermophila (strain SB210)</name>
    <dbReference type="NCBI Taxonomy" id="312017"/>
    <lineage>
        <taxon>Eukaryota</taxon>
        <taxon>Sar</taxon>
        <taxon>Alveolata</taxon>
        <taxon>Ciliophora</taxon>
        <taxon>Intramacronucleata</taxon>
        <taxon>Oligohymenophorea</taxon>
        <taxon>Hymenostomatida</taxon>
        <taxon>Tetrahymenina</taxon>
        <taxon>Tetrahymenidae</taxon>
        <taxon>Tetrahymena</taxon>
    </lineage>
</organism>
<keyword evidence="1" id="KW-1133">Transmembrane helix</keyword>
<dbReference type="Gene3D" id="1.10.238.10">
    <property type="entry name" value="EF-hand"/>
    <property type="match status" value="1"/>
</dbReference>
<evidence type="ECO:0000313" key="3">
    <source>
        <dbReference type="Proteomes" id="UP000009168"/>
    </source>
</evidence>
<dbReference type="SUPFAM" id="SSF47473">
    <property type="entry name" value="EF-hand"/>
    <property type="match status" value="1"/>
</dbReference>
<proteinExistence type="predicted"/>
<reference evidence="3" key="1">
    <citation type="journal article" date="2006" name="PLoS Biol.">
        <title>Macronuclear genome sequence of the ciliate Tetrahymena thermophila, a model eukaryote.</title>
        <authorList>
            <person name="Eisen J.A."/>
            <person name="Coyne R.S."/>
            <person name="Wu M."/>
            <person name="Wu D."/>
            <person name="Thiagarajan M."/>
            <person name="Wortman J.R."/>
            <person name="Badger J.H."/>
            <person name="Ren Q."/>
            <person name="Amedeo P."/>
            <person name="Jones K.M."/>
            <person name="Tallon L.J."/>
            <person name="Delcher A.L."/>
            <person name="Salzberg S.L."/>
            <person name="Silva J.C."/>
            <person name="Haas B.J."/>
            <person name="Majoros W.H."/>
            <person name="Farzad M."/>
            <person name="Carlton J.M."/>
            <person name="Smith R.K. Jr."/>
            <person name="Garg J."/>
            <person name="Pearlman R.E."/>
            <person name="Karrer K.M."/>
            <person name="Sun L."/>
            <person name="Manning G."/>
            <person name="Elde N.C."/>
            <person name="Turkewitz A.P."/>
            <person name="Asai D.J."/>
            <person name="Wilkes D.E."/>
            <person name="Wang Y."/>
            <person name="Cai H."/>
            <person name="Collins K."/>
            <person name="Stewart B.A."/>
            <person name="Lee S.R."/>
            <person name="Wilamowska K."/>
            <person name="Weinberg Z."/>
            <person name="Ruzzo W.L."/>
            <person name="Wloga D."/>
            <person name="Gaertig J."/>
            <person name="Frankel J."/>
            <person name="Tsao C.-C."/>
            <person name="Gorovsky M.A."/>
            <person name="Keeling P.J."/>
            <person name="Waller R.F."/>
            <person name="Patron N.J."/>
            <person name="Cherry J.M."/>
            <person name="Stover N.A."/>
            <person name="Krieger C.J."/>
            <person name="del Toro C."/>
            <person name="Ryder H.F."/>
            <person name="Williamson S.C."/>
            <person name="Barbeau R.A."/>
            <person name="Hamilton E.P."/>
            <person name="Orias E."/>
        </authorList>
    </citation>
    <scope>NUCLEOTIDE SEQUENCE [LARGE SCALE GENOMIC DNA]</scope>
    <source>
        <strain evidence="3">SB210</strain>
    </source>
</reference>
<dbReference type="KEGG" id="tet:TTHERM_00856480"/>
<keyword evidence="3" id="KW-1185">Reference proteome</keyword>
<feature type="transmembrane region" description="Helical" evidence="1">
    <location>
        <begin position="396"/>
        <end position="419"/>
    </location>
</feature>
<keyword evidence="1" id="KW-0472">Membrane</keyword>
<dbReference type="HOGENOM" id="CLU_538030_0_0_1"/>
<dbReference type="Proteomes" id="UP000009168">
    <property type="component" value="Unassembled WGS sequence"/>
</dbReference>
<dbReference type="InParanoid" id="Q23CK9"/>
<sequence>MKQSSRKSIMSLSVEAQKQIIIKEFQKLKVSSTQKLNKDELFQILDKKLGKQYDRSIANQLIDKLDTDEDGKFQASQFFSIVIEASQTLQDKIEQNRDFLQELTQKRKNVYKKYEEEMQKEKKNEYNIMEGSIFSIKPIKILSIDKKIMKDEDRTYLKEEYYVKVICDKYSDNVAWDQTSSFPIKTSTEDIFVALFKTDGDEPVAKTDLIQLNGLRDQKKVQSDVYMNSFDGKKKQFYQIQLELQWIHSKTEIYEEIIQDWDNQIRQNEEDLNGYQNDLIILLEPFPGLSSIIKQMESQQENFQFESTSGMNLNTRELKNRNSFTYDSNILIPSSQQSIQVQDVFKTLGYSNFAYMIMALILSYERVLTLDMLICMSYFIEIYTKGEYNVNNFKSYSLVTIASITFDIIWLVLFTVKWWSDEIPNQNLQRAVVVLSCIYLALKIYLSSLYLYLYRDYSKNPEQKLQDNMTFHSSPKASFAIQENIAVPGI</sequence>
<accession>Q23CK9</accession>
<dbReference type="AlphaFoldDB" id="Q23CK9"/>
<gene>
    <name evidence="2" type="ORF">TTHERM_00856480</name>
</gene>
<dbReference type="GeneID" id="7841335"/>